<dbReference type="RefSeq" id="WP_042629444.1">
    <property type="nucleotide sequence ID" value="NZ_CP002581.1"/>
</dbReference>
<reference evidence="5" key="1">
    <citation type="submission" date="2011-03" db="EMBL/GenBank/DDBJ databases">
        <authorList>
            <person name="Voget S."/>
            <person name="Streit W.R."/>
            <person name="Jaeger K.E."/>
            <person name="Daniel R."/>
        </authorList>
    </citation>
    <scope>NUCLEOTIDE SEQUENCE [LARGE SCALE GENOMIC DNA]</scope>
    <source>
        <strain evidence="5">PG1</strain>
    </source>
</reference>
<dbReference type="AlphaFoldDB" id="A0A0B6SBE2"/>
<proteinExistence type="predicted"/>
<dbReference type="Gene3D" id="3.40.50.720">
    <property type="entry name" value="NAD(P)-binding Rossmann-like Domain"/>
    <property type="match status" value="1"/>
</dbReference>
<dbReference type="SUPFAM" id="SSF51735">
    <property type="entry name" value="NAD(P)-binding Rossmann-fold domains"/>
    <property type="match status" value="1"/>
</dbReference>
<dbReference type="Proteomes" id="UP000031838">
    <property type="component" value="Chromosome 2"/>
</dbReference>
<dbReference type="PANTHER" id="PTHR48106">
    <property type="entry name" value="QUINONE OXIDOREDUCTASE PIG3-RELATED"/>
    <property type="match status" value="1"/>
</dbReference>
<dbReference type="SUPFAM" id="SSF50129">
    <property type="entry name" value="GroES-like"/>
    <property type="match status" value="1"/>
</dbReference>
<dbReference type="InterPro" id="IPR020843">
    <property type="entry name" value="ER"/>
</dbReference>
<evidence type="ECO:0000256" key="2">
    <source>
        <dbReference type="ARBA" id="ARBA00023002"/>
    </source>
</evidence>
<dbReference type="KEGG" id="bgp:BGL_2c15240"/>
<name>A0A0B6SBE2_BURPL</name>
<dbReference type="CDD" id="cd08291">
    <property type="entry name" value="ETR_like_1"/>
    <property type="match status" value="1"/>
</dbReference>
<keyword evidence="5" id="KW-1185">Reference proteome</keyword>
<evidence type="ECO:0000259" key="3">
    <source>
        <dbReference type="SMART" id="SM00829"/>
    </source>
</evidence>
<dbReference type="GO" id="GO:0016651">
    <property type="term" value="F:oxidoreductase activity, acting on NAD(P)H"/>
    <property type="evidence" value="ECO:0007669"/>
    <property type="project" value="TreeGrafter"/>
</dbReference>
<dbReference type="InterPro" id="IPR036291">
    <property type="entry name" value="NAD(P)-bd_dom_sf"/>
</dbReference>
<sequence>MPTDTSRVPTHGLELRSLITAQGELRLWFERVPVPTPSAAEIVVQIEAAPVNPSDILTLLGPADIATLACEAGADGATPVTTATIPADQLPSMAARLDLPLAIGNEGAGTVVAAGEQACHLLGRRVGLRSAHGTYAQYRLAAAAEVLVLPDGTAAEAGASAFINPLTALSMLETMRTEGHTAIVHTAAASNLGQMLVKLCAADGVPLVNVVRSAAQADLLRGLGAQWVLDSSAPDFDEALVAAVDATSATLAFDAIGGGDMAQRLLVAMNEVTTRRMTRYDRYGSPTHRQVYLYGTLDPRPTVLDRRFGMAWGMGGWLVTWRLQQFGPAVAARMRERIAAELDTTFASRYNERIALEQLIDPDTIRRFTKRATGEKFLVVPAPYA</sequence>
<protein>
    <submittedName>
        <fullName evidence="4">NADH oxidoreductase containing a GroES-like domain</fullName>
    </submittedName>
</protein>
<accession>A0A0B6SBE2</accession>
<dbReference type="InterPro" id="IPR011032">
    <property type="entry name" value="GroES-like_sf"/>
</dbReference>
<evidence type="ECO:0000313" key="4">
    <source>
        <dbReference type="EMBL" id="AJK49591.1"/>
    </source>
</evidence>
<dbReference type="SMART" id="SM00829">
    <property type="entry name" value="PKS_ER"/>
    <property type="match status" value="1"/>
</dbReference>
<reference evidence="4 5" key="2">
    <citation type="journal article" date="2016" name="Appl. Microbiol. Biotechnol.">
        <title>Mutations improving production and secretion of extracellular lipase by Burkholderia glumae PG1.</title>
        <authorList>
            <person name="Knapp A."/>
            <person name="Voget S."/>
            <person name="Gao R."/>
            <person name="Zaburannyi N."/>
            <person name="Krysciak D."/>
            <person name="Breuer M."/>
            <person name="Hauer B."/>
            <person name="Streit W.R."/>
            <person name="Muller R."/>
            <person name="Daniel R."/>
            <person name="Jaeger K.E."/>
        </authorList>
    </citation>
    <scope>NUCLEOTIDE SEQUENCE [LARGE SCALE GENOMIC DNA]</scope>
    <source>
        <strain evidence="4 5">PG1</strain>
    </source>
</reference>
<keyword evidence="2" id="KW-0560">Oxidoreductase</keyword>
<evidence type="ECO:0000313" key="5">
    <source>
        <dbReference type="Proteomes" id="UP000031838"/>
    </source>
</evidence>
<dbReference type="PANTHER" id="PTHR48106:SF18">
    <property type="entry name" value="QUINONE OXIDOREDUCTASE PIG3"/>
    <property type="match status" value="1"/>
</dbReference>
<keyword evidence="1" id="KW-0521">NADP</keyword>
<dbReference type="GO" id="GO:0070402">
    <property type="term" value="F:NADPH binding"/>
    <property type="evidence" value="ECO:0007669"/>
    <property type="project" value="TreeGrafter"/>
</dbReference>
<dbReference type="Gene3D" id="3.90.180.10">
    <property type="entry name" value="Medium-chain alcohol dehydrogenases, catalytic domain"/>
    <property type="match status" value="1"/>
</dbReference>
<dbReference type="EMBL" id="CP002581">
    <property type="protein sequence ID" value="AJK49591.1"/>
    <property type="molecule type" value="Genomic_DNA"/>
</dbReference>
<evidence type="ECO:0000256" key="1">
    <source>
        <dbReference type="ARBA" id="ARBA00022857"/>
    </source>
</evidence>
<organism evidence="4 5">
    <name type="scientific">Burkholderia plantarii</name>
    <dbReference type="NCBI Taxonomy" id="41899"/>
    <lineage>
        <taxon>Bacteria</taxon>
        <taxon>Pseudomonadati</taxon>
        <taxon>Pseudomonadota</taxon>
        <taxon>Betaproteobacteria</taxon>
        <taxon>Burkholderiales</taxon>
        <taxon>Burkholderiaceae</taxon>
        <taxon>Burkholderia</taxon>
    </lineage>
</organism>
<feature type="domain" description="Enoyl reductase (ER)" evidence="3">
    <location>
        <begin position="23"/>
        <end position="379"/>
    </location>
</feature>
<gene>
    <name evidence="4" type="ORF">BGL_2c15240</name>
</gene>
<dbReference type="HOGENOM" id="CLU_026673_17_2_4"/>